<gene>
    <name evidence="1" type="ORF">DI536_06095</name>
</gene>
<accession>A0A2W5TMM1</accession>
<evidence type="ECO:0000313" key="2">
    <source>
        <dbReference type="Proteomes" id="UP000249061"/>
    </source>
</evidence>
<dbReference type="Proteomes" id="UP000249061">
    <property type="component" value="Unassembled WGS sequence"/>
</dbReference>
<comment type="caution">
    <text evidence="1">The sequence shown here is derived from an EMBL/GenBank/DDBJ whole genome shotgun (WGS) entry which is preliminary data.</text>
</comment>
<sequence>MKSAPKLRVIEGLGQKKQEPLASRDAVARVMVEAAADMLLRRITPERAEYIEKAVDEILELFDKVDDNRLLFPVLQRKLDDLEQLMRETREHRGRRVTVR</sequence>
<organism evidence="1 2">
    <name type="scientific">Archangium gephyra</name>
    <dbReference type="NCBI Taxonomy" id="48"/>
    <lineage>
        <taxon>Bacteria</taxon>
        <taxon>Pseudomonadati</taxon>
        <taxon>Myxococcota</taxon>
        <taxon>Myxococcia</taxon>
        <taxon>Myxococcales</taxon>
        <taxon>Cystobacterineae</taxon>
        <taxon>Archangiaceae</taxon>
        <taxon>Archangium</taxon>
    </lineage>
</organism>
<dbReference type="AlphaFoldDB" id="A0A2W5TMM1"/>
<evidence type="ECO:0000313" key="1">
    <source>
        <dbReference type="EMBL" id="PZR16830.1"/>
    </source>
</evidence>
<protein>
    <submittedName>
        <fullName evidence="1">Uncharacterized protein</fullName>
    </submittedName>
</protein>
<proteinExistence type="predicted"/>
<name>A0A2W5TMM1_9BACT</name>
<reference evidence="1 2" key="1">
    <citation type="submission" date="2017-08" db="EMBL/GenBank/DDBJ databases">
        <title>Infants hospitalized years apart are colonized by the same room-sourced microbial strains.</title>
        <authorList>
            <person name="Brooks B."/>
            <person name="Olm M.R."/>
            <person name="Firek B.A."/>
            <person name="Baker R."/>
            <person name="Thomas B.C."/>
            <person name="Morowitz M.J."/>
            <person name="Banfield J.F."/>
        </authorList>
    </citation>
    <scope>NUCLEOTIDE SEQUENCE [LARGE SCALE GENOMIC DNA]</scope>
    <source>
        <strain evidence="1">S2_003_000_R2_14</strain>
    </source>
</reference>
<dbReference type="EMBL" id="QFQP01000003">
    <property type="protein sequence ID" value="PZR16830.1"/>
    <property type="molecule type" value="Genomic_DNA"/>
</dbReference>